<dbReference type="CDD" id="cd03768">
    <property type="entry name" value="SR_ResInv"/>
    <property type="match status" value="1"/>
</dbReference>
<protein>
    <submittedName>
        <fullName evidence="4">Site-specific recombinase</fullName>
    </submittedName>
</protein>
<proteinExistence type="predicted"/>
<organism evidence="4 5">
    <name type="scientific">Paenibacillus bovis</name>
    <dbReference type="NCBI Taxonomy" id="1616788"/>
    <lineage>
        <taxon>Bacteria</taxon>
        <taxon>Bacillati</taxon>
        <taxon>Bacillota</taxon>
        <taxon>Bacilli</taxon>
        <taxon>Bacillales</taxon>
        <taxon>Paenibacillaceae</taxon>
        <taxon>Paenibacillus</taxon>
    </lineage>
</organism>
<keyword evidence="1" id="KW-0238">DNA-binding</keyword>
<dbReference type="PANTHER" id="PTHR30461">
    <property type="entry name" value="DNA-INVERTASE FROM LAMBDOID PROPHAGE"/>
    <property type="match status" value="1"/>
</dbReference>
<evidence type="ECO:0000313" key="5">
    <source>
        <dbReference type="Proteomes" id="UP000078148"/>
    </source>
</evidence>
<dbReference type="AlphaFoldDB" id="A0A1X9T4K7"/>
<accession>A0A1X9T4K7</accession>
<dbReference type="PROSITE" id="PS51736">
    <property type="entry name" value="RECOMBINASES_3"/>
    <property type="match status" value="1"/>
</dbReference>
<dbReference type="InterPro" id="IPR036162">
    <property type="entry name" value="Resolvase-like_N_sf"/>
</dbReference>
<dbReference type="InterPro" id="IPR006119">
    <property type="entry name" value="Resolv_N"/>
</dbReference>
<dbReference type="SMART" id="SM00857">
    <property type="entry name" value="Resolvase"/>
    <property type="match status" value="1"/>
</dbReference>
<evidence type="ECO:0000256" key="2">
    <source>
        <dbReference type="ARBA" id="ARBA00023172"/>
    </source>
</evidence>
<feature type="domain" description="Resolvase/invertase-type recombinase catalytic" evidence="3">
    <location>
        <begin position="1"/>
        <end position="141"/>
    </location>
</feature>
<evidence type="ECO:0000256" key="1">
    <source>
        <dbReference type="ARBA" id="ARBA00023125"/>
    </source>
</evidence>
<dbReference type="KEGG" id="pbv:AR543_p0206"/>
<dbReference type="PANTHER" id="PTHR30461:SF2">
    <property type="entry name" value="SERINE RECOMBINASE PINE-RELATED"/>
    <property type="match status" value="1"/>
</dbReference>
<dbReference type="Proteomes" id="UP000078148">
    <property type="component" value="Plasmid unnamed1"/>
</dbReference>
<dbReference type="Gene3D" id="3.40.50.1390">
    <property type="entry name" value="Resolvase, N-terminal catalytic domain"/>
    <property type="match status" value="1"/>
</dbReference>
<reference evidence="4 5" key="1">
    <citation type="journal article" date="2016" name="Int. J. Syst. Evol. Microbiol.">
        <title>Paenibacillus damxungensis sp. nov., isolated from raw yak (Bos grunniens) milk.</title>
        <authorList>
            <person name="Wu Z."/>
            <person name="Gao C."/>
            <person name="Han J."/>
            <person name="Liu Z."/>
        </authorList>
    </citation>
    <scope>NUCLEOTIDE SEQUENCE [LARGE SCALE GENOMIC DNA]</scope>
    <source>
        <strain evidence="4 5">BD3526</strain>
        <plasmid evidence="4 5">unnamed1</plasmid>
    </source>
</reference>
<sequence length="195" mass="22525">MSAKDQSPERQLLKFKQLGINDRFIFIDKVSGKDFNRPAYISMRNMIRENDLIYLDSLDRLGRDYNGIIQEWKYITRDLQADIVCLDNAELFDSRKFRSMGDIGKLLEDQMLSLLAYVADVERKKNLSRQKEGIAVAKASGVKFGRPAVEVGADFIKQYERWKKEEITATAAYTLLGISKTTFYKKVKEYEGINV</sequence>
<keyword evidence="2" id="KW-0233">DNA recombination</keyword>
<gene>
    <name evidence="4" type="ORF">AR543_p0206</name>
</gene>
<dbReference type="EMBL" id="CP021170">
    <property type="protein sequence ID" value="ARR10814.1"/>
    <property type="molecule type" value="Genomic_DNA"/>
</dbReference>
<keyword evidence="5" id="KW-1185">Reference proteome</keyword>
<dbReference type="GO" id="GO:0000150">
    <property type="term" value="F:DNA strand exchange activity"/>
    <property type="evidence" value="ECO:0007669"/>
    <property type="project" value="InterPro"/>
</dbReference>
<dbReference type="InterPro" id="IPR050639">
    <property type="entry name" value="SSR_resolvase"/>
</dbReference>
<dbReference type="SUPFAM" id="SSF53041">
    <property type="entry name" value="Resolvase-like"/>
    <property type="match status" value="1"/>
</dbReference>
<geneLocation type="plasmid" evidence="4 5">
    <name>unnamed1</name>
</geneLocation>
<name>A0A1X9T4K7_9BACL</name>
<evidence type="ECO:0000259" key="3">
    <source>
        <dbReference type="PROSITE" id="PS51736"/>
    </source>
</evidence>
<evidence type="ECO:0000313" key="4">
    <source>
        <dbReference type="EMBL" id="ARR10814.1"/>
    </source>
</evidence>
<dbReference type="GO" id="GO:0003677">
    <property type="term" value="F:DNA binding"/>
    <property type="evidence" value="ECO:0007669"/>
    <property type="project" value="UniProtKB-KW"/>
</dbReference>
<keyword evidence="4" id="KW-0614">Plasmid</keyword>
<dbReference type="Pfam" id="PF00239">
    <property type="entry name" value="Resolvase"/>
    <property type="match status" value="1"/>
</dbReference>